<dbReference type="EMBL" id="VJMH01005102">
    <property type="protein sequence ID" value="KAF0701077.1"/>
    <property type="molecule type" value="Genomic_DNA"/>
</dbReference>
<keyword evidence="4 7" id="KW-1133">Transmembrane helix</keyword>
<protein>
    <recommendedName>
        <fullName evidence="6">Transmembrane protein 198</fullName>
    </recommendedName>
</protein>
<feature type="transmembrane region" description="Helical" evidence="7">
    <location>
        <begin position="64"/>
        <end position="83"/>
    </location>
</feature>
<evidence type="ECO:0000256" key="7">
    <source>
        <dbReference type="SAM" id="Phobius"/>
    </source>
</evidence>
<evidence type="ECO:0000313" key="11">
    <source>
        <dbReference type="Proteomes" id="UP000332933"/>
    </source>
</evidence>
<keyword evidence="3 7" id="KW-0812">Transmembrane</keyword>
<keyword evidence="5 7" id="KW-0472">Membrane</keyword>
<dbReference type="GO" id="GO:0005886">
    <property type="term" value="C:plasma membrane"/>
    <property type="evidence" value="ECO:0007669"/>
    <property type="project" value="TreeGrafter"/>
</dbReference>
<feature type="transmembrane region" description="Helical" evidence="7">
    <location>
        <begin position="90"/>
        <end position="112"/>
    </location>
</feature>
<evidence type="ECO:0000256" key="3">
    <source>
        <dbReference type="ARBA" id="ARBA00022692"/>
    </source>
</evidence>
<feature type="transmembrane region" description="Helical" evidence="7">
    <location>
        <begin position="189"/>
        <end position="208"/>
    </location>
</feature>
<evidence type="ECO:0000256" key="1">
    <source>
        <dbReference type="ARBA" id="ARBA00004141"/>
    </source>
</evidence>
<feature type="transmembrane region" description="Helical" evidence="7">
    <location>
        <begin position="12"/>
        <end position="32"/>
    </location>
</feature>
<evidence type="ECO:0000256" key="6">
    <source>
        <dbReference type="ARBA" id="ARBA00049737"/>
    </source>
</evidence>
<feature type="transmembrane region" description="Helical" evidence="7">
    <location>
        <begin position="39"/>
        <end position="58"/>
    </location>
</feature>
<reference evidence="9" key="2">
    <citation type="submission" date="2019-06" db="EMBL/GenBank/DDBJ databases">
        <title>Genomics analysis of Aphanomyces spp. identifies a new class of oomycete effector associated with host adaptation.</title>
        <authorList>
            <person name="Gaulin E."/>
        </authorList>
    </citation>
    <scope>NUCLEOTIDE SEQUENCE</scope>
    <source>
        <strain evidence="9">CBS 578.67</strain>
    </source>
</reference>
<dbReference type="AlphaFoldDB" id="A0A485KK57"/>
<dbReference type="InterPro" id="IPR025256">
    <property type="entry name" value="TM7S3/TM198-like_dom"/>
</dbReference>
<sequence length="256" mass="27623">MPLLSPSTVETVKYVGSVAVLIANVFTTFLGYKHFHAALVFQATVLGGFVGWCIGNPYNDSSTVLNLLLALGLGFFVAIFTCWMKRSMKFLLGAVLGVQIGTVLNVLFLHDIKSPVNKSNPNSIGYIVMSVLAVVLGAYSVCAGRPGHIVLAAWGGAFWVALSMGNLIGNLPPLFYPYSNASLQEGIPTLYLLYVFLWIALGIVGTVVQNHLALHDHNVHPSLNAVDEEISKVIPLGPQQTHVQLVDNDVYVQETS</sequence>
<gene>
    <name evidence="10" type="primary">Aste57867_8374</name>
    <name evidence="9" type="ORF">As57867_008342</name>
    <name evidence="10" type="ORF">ASTE57867_8374</name>
</gene>
<evidence type="ECO:0000256" key="2">
    <source>
        <dbReference type="ARBA" id="ARBA00006244"/>
    </source>
</evidence>
<evidence type="ECO:0000313" key="10">
    <source>
        <dbReference type="EMBL" id="VFT85260.1"/>
    </source>
</evidence>
<evidence type="ECO:0000313" key="9">
    <source>
        <dbReference type="EMBL" id="KAF0701077.1"/>
    </source>
</evidence>
<comment type="similarity">
    <text evidence="2">Belongs to the TMEM198 family.</text>
</comment>
<reference evidence="10 11" key="1">
    <citation type="submission" date="2019-03" db="EMBL/GenBank/DDBJ databases">
        <authorList>
            <person name="Gaulin E."/>
            <person name="Dumas B."/>
        </authorList>
    </citation>
    <scope>NUCLEOTIDE SEQUENCE [LARGE SCALE GENOMIC DNA]</scope>
    <source>
        <strain evidence="10">CBS 568.67</strain>
    </source>
</reference>
<dbReference type="EMBL" id="CAADRA010005123">
    <property type="protein sequence ID" value="VFT85260.1"/>
    <property type="molecule type" value="Genomic_DNA"/>
</dbReference>
<evidence type="ECO:0000256" key="5">
    <source>
        <dbReference type="ARBA" id="ARBA00023136"/>
    </source>
</evidence>
<dbReference type="PANTHER" id="PTHR31247">
    <property type="entry name" value="TRANSMEMBRANE PROTEIN 198 FAMILY MEMBER"/>
    <property type="match status" value="1"/>
</dbReference>
<dbReference type="Proteomes" id="UP000332933">
    <property type="component" value="Unassembled WGS sequence"/>
</dbReference>
<dbReference type="PANTHER" id="PTHR31247:SF5">
    <property type="entry name" value="DUF4203 DOMAIN-CONTAINING PROTEIN"/>
    <property type="match status" value="1"/>
</dbReference>
<comment type="subcellular location">
    <subcellularLocation>
        <location evidence="1">Membrane</location>
        <topology evidence="1">Multi-pass membrane protein</topology>
    </subcellularLocation>
</comment>
<feature type="domain" description="TM7S3/TM198-like" evidence="8">
    <location>
        <begin position="20"/>
        <end position="209"/>
    </location>
</feature>
<feature type="transmembrane region" description="Helical" evidence="7">
    <location>
        <begin position="149"/>
        <end position="169"/>
    </location>
</feature>
<feature type="transmembrane region" description="Helical" evidence="7">
    <location>
        <begin position="124"/>
        <end position="142"/>
    </location>
</feature>
<keyword evidence="11" id="KW-1185">Reference proteome</keyword>
<evidence type="ECO:0000256" key="4">
    <source>
        <dbReference type="ARBA" id="ARBA00022989"/>
    </source>
</evidence>
<dbReference type="Pfam" id="PF13886">
    <property type="entry name" value="TM7S3_TM198"/>
    <property type="match status" value="1"/>
</dbReference>
<evidence type="ECO:0000259" key="8">
    <source>
        <dbReference type="Pfam" id="PF13886"/>
    </source>
</evidence>
<dbReference type="OrthoDB" id="10358970at2759"/>
<name>A0A485KK57_9STRA</name>
<dbReference type="InterPro" id="IPR040236">
    <property type="entry name" value="TMEM198"/>
</dbReference>
<proteinExistence type="inferred from homology"/>
<organism evidence="10 11">
    <name type="scientific">Aphanomyces stellatus</name>
    <dbReference type="NCBI Taxonomy" id="120398"/>
    <lineage>
        <taxon>Eukaryota</taxon>
        <taxon>Sar</taxon>
        <taxon>Stramenopiles</taxon>
        <taxon>Oomycota</taxon>
        <taxon>Saprolegniomycetes</taxon>
        <taxon>Saprolegniales</taxon>
        <taxon>Verrucalvaceae</taxon>
        <taxon>Aphanomyces</taxon>
    </lineage>
</organism>
<accession>A0A485KK57</accession>